<gene>
    <name evidence="1" type="ORF">DBB42_01705</name>
</gene>
<dbReference type="RefSeq" id="WP_108479906.1">
    <property type="nucleotide sequence ID" value="NZ_QANO01000064.1"/>
</dbReference>
<name>A0A2R7UP70_PSEDL</name>
<proteinExistence type="predicted"/>
<sequence>MAKQTINLGTAPSGAGGDDRRSAWLKAINNFNELYSALGVPANGAIPAGIAAAAPIMGDPAAGALMRSGSNTNGYYFQFASGLLICVATFTGYSANVVKNVTWPFAFQASTNVGLGVSNVPVTGYDNSSPTAWATPSGAAFISSVTRAQNVVSLTGTGWWK</sequence>
<protein>
    <submittedName>
        <fullName evidence="1">Uncharacterized protein</fullName>
    </submittedName>
</protein>
<dbReference type="EMBL" id="QANO01000064">
    <property type="protein sequence ID" value="PTU53957.1"/>
    <property type="molecule type" value="Genomic_DNA"/>
</dbReference>
<dbReference type="Proteomes" id="UP000244874">
    <property type="component" value="Unassembled WGS sequence"/>
</dbReference>
<comment type="caution">
    <text evidence="1">The sequence shown here is derived from an EMBL/GenBank/DDBJ whole genome shotgun (WGS) entry which is preliminary data.</text>
</comment>
<evidence type="ECO:0000313" key="1">
    <source>
        <dbReference type="EMBL" id="PTU53957.1"/>
    </source>
</evidence>
<accession>A0A2R7UP70</accession>
<evidence type="ECO:0000313" key="2">
    <source>
        <dbReference type="Proteomes" id="UP000244874"/>
    </source>
</evidence>
<dbReference type="AlphaFoldDB" id="A0A2R7UP70"/>
<organism evidence="1 2">
    <name type="scientific">Pseudomonas plecoglossicida</name>
    <dbReference type="NCBI Taxonomy" id="70775"/>
    <lineage>
        <taxon>Bacteria</taxon>
        <taxon>Pseudomonadati</taxon>
        <taxon>Pseudomonadota</taxon>
        <taxon>Gammaproteobacteria</taxon>
        <taxon>Pseudomonadales</taxon>
        <taxon>Pseudomonadaceae</taxon>
        <taxon>Pseudomonas</taxon>
    </lineage>
</organism>
<reference evidence="1 2" key="1">
    <citation type="submission" date="2018-04" db="EMBL/GenBank/DDBJ databases">
        <authorList>
            <person name="Go L.Y."/>
            <person name="Mitchell J.A."/>
        </authorList>
    </citation>
    <scope>NUCLEOTIDE SEQUENCE [LARGE SCALE GENOMIC DNA]</scope>
    <source>
        <strain evidence="1 2">KCJK7865</strain>
    </source>
</reference>